<organism evidence="1 2">
    <name type="scientific">Dyella halodurans</name>
    <dbReference type="NCBI Taxonomy" id="1920171"/>
    <lineage>
        <taxon>Bacteria</taxon>
        <taxon>Pseudomonadati</taxon>
        <taxon>Pseudomonadota</taxon>
        <taxon>Gammaproteobacteria</taxon>
        <taxon>Lysobacterales</taxon>
        <taxon>Rhodanobacteraceae</taxon>
        <taxon>Dyella</taxon>
    </lineage>
</organism>
<accession>A0ABV9BX45</accession>
<evidence type="ECO:0000313" key="1">
    <source>
        <dbReference type="EMBL" id="MFC4525309.1"/>
    </source>
</evidence>
<dbReference type="RefSeq" id="WP_266149775.1">
    <property type="nucleotide sequence ID" value="NZ_CP064028.1"/>
</dbReference>
<protein>
    <submittedName>
        <fullName evidence="1">Uncharacterized protein</fullName>
    </submittedName>
</protein>
<sequence length="78" mass="9049">MSSLFRPWLKKLLGLLARYPALKRFVVNVVYRFPALDAGLRTVAHRTIHPEAALDVDATRMPETSRRAFDRIRARKFP</sequence>
<proteinExistence type="predicted"/>
<gene>
    <name evidence="1" type="ORF">ACFO5W_01555</name>
</gene>
<dbReference type="EMBL" id="JBHSGA010000003">
    <property type="protein sequence ID" value="MFC4525309.1"/>
    <property type="molecule type" value="Genomic_DNA"/>
</dbReference>
<keyword evidence="2" id="KW-1185">Reference proteome</keyword>
<dbReference type="Proteomes" id="UP001595961">
    <property type="component" value="Unassembled WGS sequence"/>
</dbReference>
<reference evidence="2" key="1">
    <citation type="journal article" date="2019" name="Int. J. Syst. Evol. Microbiol.">
        <title>The Global Catalogue of Microorganisms (GCM) 10K type strain sequencing project: providing services to taxonomists for standard genome sequencing and annotation.</title>
        <authorList>
            <consortium name="The Broad Institute Genomics Platform"/>
            <consortium name="The Broad Institute Genome Sequencing Center for Infectious Disease"/>
            <person name="Wu L."/>
            <person name="Ma J."/>
        </authorList>
    </citation>
    <scope>NUCLEOTIDE SEQUENCE [LARGE SCALE GENOMIC DNA]</scope>
    <source>
        <strain evidence="2">CCM 4481</strain>
    </source>
</reference>
<evidence type="ECO:0000313" key="2">
    <source>
        <dbReference type="Proteomes" id="UP001595961"/>
    </source>
</evidence>
<comment type="caution">
    <text evidence="1">The sequence shown here is derived from an EMBL/GenBank/DDBJ whole genome shotgun (WGS) entry which is preliminary data.</text>
</comment>
<name>A0ABV9BX45_9GAMM</name>